<evidence type="ECO:0000256" key="7">
    <source>
        <dbReference type="ARBA" id="ARBA00023163"/>
    </source>
</evidence>
<dbReference type="Proteomes" id="UP001367508">
    <property type="component" value="Unassembled WGS sequence"/>
</dbReference>
<sequence>MSKDRHHAHVVITRYKKMLSKIDKGLVITGVKHRQKKKKLGALTLICNSCVVFLSAVEGCGSLRNSNSGKIGGWGARVVQRRMEGHGEMGLIGESFDTSLLGRMRDDEYESRSGSDNFDGGSGEDQDAGDDPPHKKKKKYHRHTPQQIQELEAFFNQCPHPDEKQRSDLSKRLGLENKQVKFWFQNRRTQMKTQLERHENMILRQENEKLRAENSVMKEALANPKCNSCGGPAIPGQISLEEHQTRIENARLKDELNRICALASKFLGRPLSSLASPIPMPTSNSGLELAIGRNGIGGSGNFGMSLPMGLDVGDGGLGSSPAMPSMSSRSSMGLMGNDVQLERSMLLDLALTAMDELVKMAQTDSPLWIKSSDGRNEVLNHEEYARMFPSYIGPKPAGFVTEATRETGIALASSLALVETLMDPDRWLEMFSSMVASAVTLDVLSSGMGGTRNGALQVMLSEVQLLSPLVPVRQLSFLRFCKQHAEGLWAVVDVSVDIGRNATNGHSFMNCRRLPSGCVVQDMPNGFSKVTWVDHSQYDESVVHQLYRPLVNSGIGFGAQRWIATLLRWCECLAIFMSSPTASEDPTALSQAGRRGMLKLAQRMTDHFLSGICASSAGKWEVLQGGTLSDDMRIMARKNVDDPSEAPGIVLSASTSVWMPVSRQRVFDFLRDGRFRGEWDMLISNGGPMQEMLHIAKGQGDKNCVSILRATSNNENNVLYLQESWSDASASMVVYSPINVQSLNMVMSCGDSSFVALRPSGFAILPDGHSSNDGIGGDSGGSLLTIGLQMLQNNHQTAKLTVESVETVNNLISCTIQKIKDALGVA</sequence>
<evidence type="ECO:0000256" key="3">
    <source>
        <dbReference type="ARBA" id="ARBA00023015"/>
    </source>
</evidence>
<dbReference type="EMBL" id="JAYMYQ010000008">
    <property type="protein sequence ID" value="KAK7314990.1"/>
    <property type="molecule type" value="Genomic_DNA"/>
</dbReference>
<keyword evidence="7" id="KW-0804">Transcription</keyword>
<dbReference type="GO" id="GO:0005634">
    <property type="term" value="C:nucleus"/>
    <property type="evidence" value="ECO:0007669"/>
    <property type="project" value="UniProtKB-SubCell"/>
</dbReference>
<dbReference type="CDD" id="cd08875">
    <property type="entry name" value="START_ArGLABRA2_like"/>
    <property type="match status" value="1"/>
</dbReference>
<evidence type="ECO:0000313" key="15">
    <source>
        <dbReference type="EMBL" id="KAK7314990.1"/>
    </source>
</evidence>
<dbReference type="Gene3D" id="1.10.10.60">
    <property type="entry name" value="Homeodomain-like"/>
    <property type="match status" value="1"/>
</dbReference>
<dbReference type="Pfam" id="PF00046">
    <property type="entry name" value="Homeodomain"/>
    <property type="match status" value="1"/>
</dbReference>
<feature type="domain" description="START" evidence="14">
    <location>
        <begin position="339"/>
        <end position="575"/>
    </location>
</feature>
<comment type="caution">
    <text evidence="15">The sequence shown here is derived from an EMBL/GenBank/DDBJ whole genome shotgun (WGS) entry which is preliminary data.</text>
</comment>
<evidence type="ECO:0000256" key="11">
    <source>
        <dbReference type="SAM" id="Coils"/>
    </source>
</evidence>
<evidence type="ECO:0000256" key="12">
    <source>
        <dbReference type="SAM" id="MobiDB-lite"/>
    </source>
</evidence>
<dbReference type="PROSITE" id="PS00027">
    <property type="entry name" value="HOMEOBOX_1"/>
    <property type="match status" value="1"/>
</dbReference>
<feature type="region of interest" description="Disordered" evidence="12">
    <location>
        <begin position="108"/>
        <end position="144"/>
    </location>
</feature>
<evidence type="ECO:0000313" key="16">
    <source>
        <dbReference type="Proteomes" id="UP001367508"/>
    </source>
</evidence>
<evidence type="ECO:0000256" key="5">
    <source>
        <dbReference type="ARBA" id="ARBA00023125"/>
    </source>
</evidence>
<dbReference type="SMART" id="SM00234">
    <property type="entry name" value="START"/>
    <property type="match status" value="1"/>
</dbReference>
<keyword evidence="16" id="KW-1185">Reference proteome</keyword>
<dbReference type="PANTHER" id="PTHR45654:SF49">
    <property type="entry name" value="HOMEOBOX LEUCINE ZIPPER PROTEIN"/>
    <property type="match status" value="1"/>
</dbReference>
<dbReference type="InterPro" id="IPR042160">
    <property type="entry name" value="HD-Zip_IV"/>
</dbReference>
<evidence type="ECO:0000256" key="10">
    <source>
        <dbReference type="RuleBase" id="RU000682"/>
    </source>
</evidence>
<evidence type="ECO:0000256" key="4">
    <source>
        <dbReference type="ARBA" id="ARBA00023054"/>
    </source>
</evidence>
<dbReference type="AlphaFoldDB" id="A0AAN9PWG2"/>
<evidence type="ECO:0000256" key="6">
    <source>
        <dbReference type="ARBA" id="ARBA00023155"/>
    </source>
</evidence>
<comment type="similarity">
    <text evidence="2">Belongs to the HD-ZIP homeobox family. Class IV subfamily.</text>
</comment>
<feature type="coiled-coil region" evidence="11">
    <location>
        <begin position="188"/>
        <end position="223"/>
    </location>
</feature>
<keyword evidence="5 9" id="KW-0238">DNA-binding</keyword>
<protein>
    <recommendedName>
        <fullName evidence="17">Homeobox-leucine zipper protein ANTHOCYANINLESS 2</fullName>
    </recommendedName>
</protein>
<dbReference type="InterPro" id="IPR002913">
    <property type="entry name" value="START_lipid-bd_dom"/>
</dbReference>
<proteinExistence type="inferred from homology"/>
<dbReference type="CDD" id="cd00086">
    <property type="entry name" value="homeodomain"/>
    <property type="match status" value="1"/>
</dbReference>
<dbReference type="Pfam" id="PF01852">
    <property type="entry name" value="START"/>
    <property type="match status" value="1"/>
</dbReference>
<dbReference type="Pfam" id="PF25797">
    <property type="entry name" value="PDF2_C"/>
    <property type="match status" value="1"/>
</dbReference>
<feature type="compositionally biased region" description="Basic residues" evidence="12">
    <location>
        <begin position="134"/>
        <end position="144"/>
    </location>
</feature>
<comment type="subcellular location">
    <subcellularLocation>
        <location evidence="1 9 10">Nucleus</location>
    </subcellularLocation>
</comment>
<evidence type="ECO:0000256" key="1">
    <source>
        <dbReference type="ARBA" id="ARBA00004123"/>
    </source>
</evidence>
<evidence type="ECO:0000259" key="13">
    <source>
        <dbReference type="PROSITE" id="PS50071"/>
    </source>
</evidence>
<dbReference type="PROSITE" id="PS50848">
    <property type="entry name" value="START"/>
    <property type="match status" value="1"/>
</dbReference>
<dbReference type="PROSITE" id="PS50071">
    <property type="entry name" value="HOMEOBOX_2"/>
    <property type="match status" value="1"/>
</dbReference>
<dbReference type="SMART" id="SM00389">
    <property type="entry name" value="HOX"/>
    <property type="match status" value="1"/>
</dbReference>
<dbReference type="GO" id="GO:0008289">
    <property type="term" value="F:lipid binding"/>
    <property type="evidence" value="ECO:0007669"/>
    <property type="project" value="InterPro"/>
</dbReference>
<dbReference type="InterPro" id="IPR017970">
    <property type="entry name" value="Homeobox_CS"/>
</dbReference>
<evidence type="ECO:0000256" key="9">
    <source>
        <dbReference type="PROSITE-ProRule" id="PRU00108"/>
    </source>
</evidence>
<reference evidence="15 16" key="1">
    <citation type="submission" date="2024-01" db="EMBL/GenBank/DDBJ databases">
        <title>The genomes of 5 underutilized Papilionoideae crops provide insights into root nodulation and disease resistanc.</title>
        <authorList>
            <person name="Jiang F."/>
        </authorList>
    </citation>
    <scope>NUCLEOTIDE SEQUENCE [LARGE SCALE GENOMIC DNA]</scope>
    <source>
        <strain evidence="15">LVBAO_FW01</strain>
        <tissue evidence="15">Leaves</tissue>
    </source>
</reference>
<keyword evidence="6 9" id="KW-0371">Homeobox</keyword>
<dbReference type="InterPro" id="IPR001356">
    <property type="entry name" value="HD"/>
</dbReference>
<dbReference type="GO" id="GO:0000981">
    <property type="term" value="F:DNA-binding transcription factor activity, RNA polymerase II-specific"/>
    <property type="evidence" value="ECO:0007669"/>
    <property type="project" value="InterPro"/>
</dbReference>
<dbReference type="InterPro" id="IPR009057">
    <property type="entry name" value="Homeodomain-like_sf"/>
</dbReference>
<gene>
    <name evidence="15" type="ORF">VNO77_33522</name>
</gene>
<dbReference type="InterPro" id="IPR057993">
    <property type="entry name" value="HD-Zip_IV_C"/>
</dbReference>
<dbReference type="GO" id="GO:0003677">
    <property type="term" value="F:DNA binding"/>
    <property type="evidence" value="ECO:0007669"/>
    <property type="project" value="UniProtKB-UniRule"/>
</dbReference>
<dbReference type="SUPFAM" id="SSF46689">
    <property type="entry name" value="Homeodomain-like"/>
    <property type="match status" value="1"/>
</dbReference>
<accession>A0AAN9PWG2</accession>
<evidence type="ECO:0008006" key="17">
    <source>
        <dbReference type="Google" id="ProtNLM"/>
    </source>
</evidence>
<keyword evidence="4 11" id="KW-0175">Coiled coil</keyword>
<dbReference type="PANTHER" id="PTHR45654">
    <property type="entry name" value="HOMEOBOX-LEUCINE ZIPPER PROTEIN MERISTEM L1"/>
    <property type="match status" value="1"/>
</dbReference>
<dbReference type="FunFam" id="1.10.10.60:FF:000229">
    <property type="entry name" value="Homeobox-leucine zipper protein HDG1"/>
    <property type="match status" value="1"/>
</dbReference>
<feature type="DNA-binding region" description="Homeobox" evidence="9">
    <location>
        <begin position="136"/>
        <end position="195"/>
    </location>
</feature>
<evidence type="ECO:0000259" key="14">
    <source>
        <dbReference type="PROSITE" id="PS50848"/>
    </source>
</evidence>
<evidence type="ECO:0000256" key="8">
    <source>
        <dbReference type="ARBA" id="ARBA00023242"/>
    </source>
</evidence>
<dbReference type="SUPFAM" id="SSF55961">
    <property type="entry name" value="Bet v1-like"/>
    <property type="match status" value="2"/>
</dbReference>
<name>A0AAN9PWG2_CANGL</name>
<organism evidence="15 16">
    <name type="scientific">Canavalia gladiata</name>
    <name type="common">Sword bean</name>
    <name type="synonym">Dolichos gladiatus</name>
    <dbReference type="NCBI Taxonomy" id="3824"/>
    <lineage>
        <taxon>Eukaryota</taxon>
        <taxon>Viridiplantae</taxon>
        <taxon>Streptophyta</taxon>
        <taxon>Embryophyta</taxon>
        <taxon>Tracheophyta</taxon>
        <taxon>Spermatophyta</taxon>
        <taxon>Magnoliopsida</taxon>
        <taxon>eudicotyledons</taxon>
        <taxon>Gunneridae</taxon>
        <taxon>Pentapetalae</taxon>
        <taxon>rosids</taxon>
        <taxon>fabids</taxon>
        <taxon>Fabales</taxon>
        <taxon>Fabaceae</taxon>
        <taxon>Papilionoideae</taxon>
        <taxon>50 kb inversion clade</taxon>
        <taxon>NPAAA clade</taxon>
        <taxon>indigoferoid/millettioid clade</taxon>
        <taxon>Phaseoleae</taxon>
        <taxon>Canavalia</taxon>
    </lineage>
</organism>
<keyword evidence="3" id="KW-0805">Transcription regulation</keyword>
<feature type="domain" description="Homeobox" evidence="13">
    <location>
        <begin position="134"/>
        <end position="194"/>
    </location>
</feature>
<evidence type="ECO:0000256" key="2">
    <source>
        <dbReference type="ARBA" id="ARBA00006789"/>
    </source>
</evidence>
<keyword evidence="8 9" id="KW-0539">Nucleus</keyword>